<evidence type="ECO:0000313" key="7">
    <source>
        <dbReference type="EMBL" id="ACN15623.1"/>
    </source>
</evidence>
<keyword evidence="8" id="KW-1185">Reference proteome</keyword>
<reference evidence="7 8" key="1">
    <citation type="journal article" date="2009" name="Environ. Microbiol.">
        <title>Genome sequence of Desulfobacterium autotrophicum HRM2, a marine sulfate reducer oxidizing organic carbon completely to carbon dioxide.</title>
        <authorList>
            <person name="Strittmatter A.W."/>
            <person name="Liesegang H."/>
            <person name="Rabus R."/>
            <person name="Decker I."/>
            <person name="Amann J."/>
            <person name="Andres S."/>
            <person name="Henne A."/>
            <person name="Fricke W.F."/>
            <person name="Martinez-Arias R."/>
            <person name="Bartels D."/>
            <person name="Goesmann A."/>
            <person name="Krause L."/>
            <person name="Puehler A."/>
            <person name="Klenk H.P."/>
            <person name="Richter M."/>
            <person name="Schuler M."/>
            <person name="Gloeckner F.O."/>
            <person name="Meyerdierks A."/>
            <person name="Gottschalk G."/>
            <person name="Amann R."/>
        </authorList>
    </citation>
    <scope>NUCLEOTIDE SEQUENCE [LARGE SCALE GENOMIC DNA]</scope>
    <source>
        <strain evidence="8">ATCC 43914 / DSM 3382 / HRM2</strain>
    </source>
</reference>
<dbReference type="PANTHER" id="PTHR30250:SF11">
    <property type="entry name" value="O-ANTIGEN TRANSPORTER-RELATED"/>
    <property type="match status" value="1"/>
</dbReference>
<dbReference type="InterPro" id="IPR050833">
    <property type="entry name" value="Poly_Biosynth_Transport"/>
</dbReference>
<comment type="subcellular location">
    <subcellularLocation>
        <location evidence="1">Cell membrane</location>
        <topology evidence="1">Multi-pass membrane protein</topology>
    </subcellularLocation>
</comment>
<dbReference type="RefSeq" id="WP_015904388.1">
    <property type="nucleotide sequence ID" value="NC_012108.1"/>
</dbReference>
<dbReference type="eggNOG" id="COG2244">
    <property type="taxonomic scope" value="Bacteria"/>
</dbReference>
<evidence type="ECO:0000256" key="5">
    <source>
        <dbReference type="ARBA" id="ARBA00023136"/>
    </source>
</evidence>
<dbReference type="AlphaFoldDB" id="C0QGX4"/>
<feature type="transmembrane region" description="Helical" evidence="6">
    <location>
        <begin position="65"/>
        <end position="83"/>
    </location>
</feature>
<dbReference type="HOGENOM" id="CLU_022017_5_3_7"/>
<dbReference type="OrthoDB" id="5448310at2"/>
<proteinExistence type="predicted"/>
<keyword evidence="4 6" id="KW-1133">Transmembrane helix</keyword>
<dbReference type="KEGG" id="dat:HRM2_25290"/>
<feature type="transmembrane region" description="Helical" evidence="6">
    <location>
        <begin position="139"/>
        <end position="164"/>
    </location>
</feature>
<evidence type="ECO:0000256" key="3">
    <source>
        <dbReference type="ARBA" id="ARBA00022692"/>
    </source>
</evidence>
<dbReference type="Proteomes" id="UP000000442">
    <property type="component" value="Chromosome"/>
</dbReference>
<evidence type="ECO:0000256" key="4">
    <source>
        <dbReference type="ARBA" id="ARBA00022989"/>
    </source>
</evidence>
<feature type="transmembrane region" description="Helical" evidence="6">
    <location>
        <begin position="104"/>
        <end position="127"/>
    </location>
</feature>
<feature type="transmembrane region" description="Helical" evidence="6">
    <location>
        <begin position="409"/>
        <end position="429"/>
    </location>
</feature>
<gene>
    <name evidence="7" type="ordered locus">HRM2_25290</name>
</gene>
<sequence>MIQKIKNNASLLTSKLDVHTRSVLKKSAASTVVKATGMLISVVVSIFIGRTIGADGLGIITLSHKVANILIAVGLLGIYQVIIKEVAIAHNKNNFEHIGSVINTAYWLNGLFTLVLSVIFILLSPWLANNVFHEPRLTYPLMITLVVSTPQVFSRIYSAALIGYHKIWQSNLVNQALSIAVTGGLLFAAWLSQWTITLNMVAVTYAIGWVFVTLSVGMYWRTLYTHDTKSTLIPKQLLVTSMPLFWVTVSTMVVTSSSAVILGWLESSKNVGIFTTAARIALLTSFLLQVTNAAISPKLAALYESNKKEEMEKMVQRITLGLGIIGLFQTLFLVVAGRYILSLWGNEFEEGYWILIILSVGQLFNIGTGAADTLLVMCGQEKIQKNISIIFMCFNLVSSFIFIKYYGIYGAAVATALTVIGQNITRLILAKTKIGISTISIFK</sequence>
<dbReference type="STRING" id="177437.HRM2_25290"/>
<feature type="transmembrane region" description="Helical" evidence="6">
    <location>
        <begin position="202"/>
        <end position="223"/>
    </location>
</feature>
<feature type="transmembrane region" description="Helical" evidence="6">
    <location>
        <begin position="352"/>
        <end position="375"/>
    </location>
</feature>
<evidence type="ECO:0000313" key="8">
    <source>
        <dbReference type="Proteomes" id="UP000000442"/>
    </source>
</evidence>
<feature type="transmembrane region" description="Helical" evidence="6">
    <location>
        <begin position="318"/>
        <end position="340"/>
    </location>
</feature>
<dbReference type="GO" id="GO:0005886">
    <property type="term" value="C:plasma membrane"/>
    <property type="evidence" value="ECO:0007669"/>
    <property type="project" value="UniProtKB-SubCell"/>
</dbReference>
<accession>C0QGX4</accession>
<organism evidence="7 8">
    <name type="scientific">Desulforapulum autotrophicum (strain ATCC 43914 / DSM 3382 / VKM B-1955 / HRM2)</name>
    <name type="common">Desulfobacterium autotrophicum</name>
    <dbReference type="NCBI Taxonomy" id="177437"/>
    <lineage>
        <taxon>Bacteria</taxon>
        <taxon>Pseudomonadati</taxon>
        <taxon>Thermodesulfobacteriota</taxon>
        <taxon>Desulfobacteria</taxon>
        <taxon>Desulfobacterales</taxon>
        <taxon>Desulfobacteraceae</taxon>
        <taxon>Desulforapulum</taxon>
    </lineage>
</organism>
<dbReference type="PANTHER" id="PTHR30250">
    <property type="entry name" value="PST FAMILY PREDICTED COLANIC ACID TRANSPORTER"/>
    <property type="match status" value="1"/>
</dbReference>
<dbReference type="EMBL" id="CP001087">
    <property type="protein sequence ID" value="ACN15623.1"/>
    <property type="molecule type" value="Genomic_DNA"/>
</dbReference>
<evidence type="ECO:0000256" key="1">
    <source>
        <dbReference type="ARBA" id="ARBA00004651"/>
    </source>
</evidence>
<feature type="transmembrane region" description="Helical" evidence="6">
    <location>
        <begin position="387"/>
        <end position="403"/>
    </location>
</feature>
<keyword evidence="3 6" id="KW-0812">Transmembrane</keyword>
<dbReference type="InterPro" id="IPR002797">
    <property type="entry name" value="Polysacc_synth"/>
</dbReference>
<dbReference type="Pfam" id="PF01943">
    <property type="entry name" value="Polysacc_synt"/>
    <property type="match status" value="1"/>
</dbReference>
<feature type="transmembrane region" description="Helical" evidence="6">
    <location>
        <begin position="31"/>
        <end position="53"/>
    </location>
</feature>
<protein>
    <submittedName>
        <fullName evidence="7">Lipopolysaccharide biosynthesis protein</fullName>
    </submittedName>
</protein>
<feature type="transmembrane region" description="Helical" evidence="6">
    <location>
        <begin position="176"/>
        <end position="196"/>
    </location>
</feature>
<evidence type="ECO:0000256" key="6">
    <source>
        <dbReference type="SAM" id="Phobius"/>
    </source>
</evidence>
<keyword evidence="5 6" id="KW-0472">Membrane</keyword>
<feature type="transmembrane region" description="Helical" evidence="6">
    <location>
        <begin position="244"/>
        <end position="265"/>
    </location>
</feature>
<evidence type="ECO:0000256" key="2">
    <source>
        <dbReference type="ARBA" id="ARBA00022475"/>
    </source>
</evidence>
<feature type="transmembrane region" description="Helical" evidence="6">
    <location>
        <begin position="277"/>
        <end position="297"/>
    </location>
</feature>
<keyword evidence="2" id="KW-1003">Cell membrane</keyword>
<name>C0QGX4_DESAH</name>